<dbReference type="Proteomes" id="UP000614287">
    <property type="component" value="Unassembled WGS sequence"/>
</dbReference>
<dbReference type="InterPro" id="IPR046348">
    <property type="entry name" value="SIS_dom_sf"/>
</dbReference>
<gene>
    <name evidence="3" type="ORF">GCM10009007_00420</name>
</gene>
<dbReference type="PANTHER" id="PTHR30514:SF18">
    <property type="entry name" value="RPIR-FAMILY TRANSCRIPTIONAL REGULATOR"/>
    <property type="match status" value="1"/>
</dbReference>
<dbReference type="RefSeq" id="WP_189490139.1">
    <property type="nucleotide sequence ID" value="NZ_BMZG01000001.1"/>
</dbReference>
<evidence type="ECO:0000256" key="1">
    <source>
        <dbReference type="ARBA" id="ARBA00023152"/>
    </source>
</evidence>
<dbReference type="GO" id="GO:0006096">
    <property type="term" value="P:glycolytic process"/>
    <property type="evidence" value="ECO:0007669"/>
    <property type="project" value="UniProtKB-KW"/>
</dbReference>
<dbReference type="Pfam" id="PF01380">
    <property type="entry name" value="SIS"/>
    <property type="match status" value="1"/>
</dbReference>
<sequence length="279" mass="30004">MPLDHLIAQHSHQLTPAERRVAQILLEQPQLVAFGTVSDLANAAQAGVATVSRLSSKLGFSGFSDLQATLQQGMAEKLLPAAVRIKEHSNSSIAQHLQLEIHNLHRTLERLDSDSLAAVVKALADLNAHVALLSGNASAGVVQQWMEDLCALRPDVQSLAGNPVQVGRNIAQLNQNDVLVVVDLRRYDAWVIHAVKMAHELGVRIFAVVDSVLSPLAQYAEQTLVVCAEGAGPFDSHVGTLALFNVIAAGVAQKLKSTATERLEQAENAWRGANLLIER</sequence>
<dbReference type="InterPro" id="IPR009057">
    <property type="entry name" value="Homeodomain-like_sf"/>
</dbReference>
<dbReference type="Pfam" id="PF01418">
    <property type="entry name" value="HTH_6"/>
    <property type="match status" value="1"/>
</dbReference>
<dbReference type="SUPFAM" id="SSF46689">
    <property type="entry name" value="Homeodomain-like"/>
    <property type="match status" value="1"/>
</dbReference>
<keyword evidence="4" id="KW-1185">Reference proteome</keyword>
<dbReference type="Gene3D" id="3.40.50.10490">
    <property type="entry name" value="Glucose-6-phosphate isomerase like protein, domain 1"/>
    <property type="match status" value="1"/>
</dbReference>
<dbReference type="GO" id="GO:0003700">
    <property type="term" value="F:DNA-binding transcription factor activity"/>
    <property type="evidence" value="ECO:0007669"/>
    <property type="project" value="InterPro"/>
</dbReference>
<feature type="domain" description="HTH rpiR-type" evidence="2">
    <location>
        <begin position="1"/>
        <end position="77"/>
    </location>
</feature>
<dbReference type="GO" id="GO:0003677">
    <property type="term" value="F:DNA binding"/>
    <property type="evidence" value="ECO:0007669"/>
    <property type="project" value="InterPro"/>
</dbReference>
<accession>A0A8J3CKX9</accession>
<comment type="caution">
    <text evidence="3">The sequence shown here is derived from an EMBL/GenBank/DDBJ whole genome shotgun (WGS) entry which is preliminary data.</text>
</comment>
<evidence type="ECO:0000313" key="4">
    <source>
        <dbReference type="Proteomes" id="UP000614287"/>
    </source>
</evidence>
<keyword evidence="1" id="KW-0324">Glycolysis</keyword>
<dbReference type="Gene3D" id="1.10.10.10">
    <property type="entry name" value="Winged helix-like DNA-binding domain superfamily/Winged helix DNA-binding domain"/>
    <property type="match status" value="1"/>
</dbReference>
<protein>
    <recommendedName>
        <fullName evidence="2">HTH rpiR-type domain-containing protein</fullName>
    </recommendedName>
</protein>
<dbReference type="InterPro" id="IPR001347">
    <property type="entry name" value="SIS_dom"/>
</dbReference>
<dbReference type="AlphaFoldDB" id="A0A8J3CKX9"/>
<dbReference type="GO" id="GO:0097367">
    <property type="term" value="F:carbohydrate derivative binding"/>
    <property type="evidence" value="ECO:0007669"/>
    <property type="project" value="InterPro"/>
</dbReference>
<evidence type="ECO:0000259" key="2">
    <source>
        <dbReference type="PROSITE" id="PS51071"/>
    </source>
</evidence>
<reference evidence="3" key="2">
    <citation type="submission" date="2020-09" db="EMBL/GenBank/DDBJ databases">
        <authorList>
            <person name="Sun Q."/>
            <person name="Kim S."/>
        </authorList>
    </citation>
    <scope>NUCLEOTIDE SEQUENCE</scope>
    <source>
        <strain evidence="3">KCTC 32501</strain>
    </source>
</reference>
<evidence type="ECO:0000313" key="3">
    <source>
        <dbReference type="EMBL" id="GHA64016.1"/>
    </source>
</evidence>
<name>A0A8J3CKX9_9BURK</name>
<dbReference type="InterPro" id="IPR047640">
    <property type="entry name" value="RpiR-like"/>
</dbReference>
<dbReference type="PANTHER" id="PTHR30514">
    <property type="entry name" value="GLUCOKINASE"/>
    <property type="match status" value="1"/>
</dbReference>
<dbReference type="PROSITE" id="PS51071">
    <property type="entry name" value="HTH_RPIR"/>
    <property type="match status" value="1"/>
</dbReference>
<dbReference type="InterPro" id="IPR036388">
    <property type="entry name" value="WH-like_DNA-bd_sf"/>
</dbReference>
<dbReference type="SUPFAM" id="SSF53697">
    <property type="entry name" value="SIS domain"/>
    <property type="match status" value="1"/>
</dbReference>
<reference evidence="3" key="1">
    <citation type="journal article" date="2014" name="Int. J. Syst. Evol. Microbiol.">
        <title>Complete genome sequence of Corynebacterium casei LMG S-19264T (=DSM 44701T), isolated from a smear-ripened cheese.</title>
        <authorList>
            <consortium name="US DOE Joint Genome Institute (JGI-PGF)"/>
            <person name="Walter F."/>
            <person name="Albersmeier A."/>
            <person name="Kalinowski J."/>
            <person name="Ruckert C."/>
        </authorList>
    </citation>
    <scope>NUCLEOTIDE SEQUENCE</scope>
    <source>
        <strain evidence="3">KCTC 32501</strain>
    </source>
</reference>
<dbReference type="InterPro" id="IPR000281">
    <property type="entry name" value="HTH_RpiR"/>
</dbReference>
<proteinExistence type="predicted"/>
<dbReference type="EMBL" id="BMZG01000001">
    <property type="protein sequence ID" value="GHA64016.1"/>
    <property type="molecule type" value="Genomic_DNA"/>
</dbReference>
<organism evidence="3 4">
    <name type="scientific">Formosimonas limnophila</name>
    <dbReference type="NCBI Taxonomy" id="1384487"/>
    <lineage>
        <taxon>Bacteria</taxon>
        <taxon>Pseudomonadati</taxon>
        <taxon>Pseudomonadota</taxon>
        <taxon>Betaproteobacteria</taxon>
        <taxon>Burkholderiales</taxon>
        <taxon>Burkholderiaceae</taxon>
        <taxon>Formosimonas</taxon>
    </lineage>
</organism>